<dbReference type="EMBL" id="VJMJ01000085">
    <property type="protein sequence ID" value="KAF0737026.1"/>
    <property type="molecule type" value="Genomic_DNA"/>
</dbReference>
<comment type="caution">
    <text evidence="3">The sequence shown here is derived from an EMBL/GenBank/DDBJ whole genome shotgun (WGS) entry which is preliminary data.</text>
</comment>
<dbReference type="VEuPathDB" id="FungiDB:AeMF1_015976"/>
<accession>A0A6G0XAE6</accession>
<dbReference type="InterPro" id="IPR027417">
    <property type="entry name" value="P-loop_NTPase"/>
</dbReference>
<dbReference type="GO" id="GO:0005524">
    <property type="term" value="F:ATP binding"/>
    <property type="evidence" value="ECO:0007669"/>
    <property type="project" value="InterPro"/>
</dbReference>
<sequence>MLRHLLAREDIDEKRIKKLEAKGIRSLKKMLQMSEWDLAHIMDVSVDDLQNLLQRIATKDSPAPTSAMDMFLKSVNFPSALRTTLPDLDNALYGGIPTGMITEFAGIAGLGKSQMCMMLAVLCTLEYNDCAVFYLDSGGNFSAKRFMEMAQERLSARQYASNANRMAKVEVMAKQVHVIAVENLDRLQTRIHELHEFMPILRGKMIIIDSLATLAKNSSTDMSVAQRQMLLMNIAGDLKLLASTYDAYVVTSNHTSTRKDEMGLYSQPALGLAWSHCVTNRIVMEKSRVGLAMTVHKSTVSGHVSIAYSIGTAGLQPPDFASTAADSFEDIDWDDTVLEALDESVVEQRMHPIEHASQRDTQESRTKDPTPSIHDDEKMQEDATEVSSPREEQVGGNSSGDDIALNMIDDIVPESEEDD</sequence>
<dbReference type="InterPro" id="IPR013632">
    <property type="entry name" value="Rad51_C"/>
</dbReference>
<dbReference type="PROSITE" id="PS50162">
    <property type="entry name" value="RECA_2"/>
    <property type="match status" value="1"/>
</dbReference>
<dbReference type="GO" id="GO:0033063">
    <property type="term" value="C:Rad51B-Rad51C-Rad51D-XRCC2 complex"/>
    <property type="evidence" value="ECO:0007669"/>
    <property type="project" value="InterPro"/>
</dbReference>
<dbReference type="PANTHER" id="PTHR46456">
    <property type="entry name" value="DNA REPAIR PROTEIN RAD51 HOMOLOG 2"/>
    <property type="match status" value="1"/>
</dbReference>
<organism evidence="3 4">
    <name type="scientific">Aphanomyces euteiches</name>
    <dbReference type="NCBI Taxonomy" id="100861"/>
    <lineage>
        <taxon>Eukaryota</taxon>
        <taxon>Sar</taxon>
        <taxon>Stramenopiles</taxon>
        <taxon>Oomycota</taxon>
        <taxon>Saprolegniomycetes</taxon>
        <taxon>Saprolegniales</taxon>
        <taxon>Verrucalvaceae</taxon>
        <taxon>Aphanomyces</taxon>
    </lineage>
</organism>
<evidence type="ECO:0000313" key="4">
    <source>
        <dbReference type="Proteomes" id="UP000481153"/>
    </source>
</evidence>
<gene>
    <name evidence="3" type="ORF">Ae201684_006836</name>
</gene>
<dbReference type="GO" id="GO:0140664">
    <property type="term" value="F:ATP-dependent DNA damage sensor activity"/>
    <property type="evidence" value="ECO:0007669"/>
    <property type="project" value="InterPro"/>
</dbReference>
<name>A0A6G0XAE6_9STRA</name>
<proteinExistence type="predicted"/>
<dbReference type="GO" id="GO:0003690">
    <property type="term" value="F:double-stranded DNA binding"/>
    <property type="evidence" value="ECO:0007669"/>
    <property type="project" value="TreeGrafter"/>
</dbReference>
<protein>
    <recommendedName>
        <fullName evidence="2">RecA family profile 1 domain-containing protein</fullName>
    </recommendedName>
</protein>
<dbReference type="Pfam" id="PF08423">
    <property type="entry name" value="Rad51"/>
    <property type="match status" value="1"/>
</dbReference>
<dbReference type="GO" id="GO:0000724">
    <property type="term" value="P:double-strand break repair via homologous recombination"/>
    <property type="evidence" value="ECO:0007669"/>
    <property type="project" value="InterPro"/>
</dbReference>
<feature type="domain" description="RecA family profile 1" evidence="2">
    <location>
        <begin position="77"/>
        <end position="255"/>
    </location>
</feature>
<dbReference type="InterPro" id="IPR030548">
    <property type="entry name" value="RAD51B"/>
</dbReference>
<evidence type="ECO:0000256" key="1">
    <source>
        <dbReference type="SAM" id="MobiDB-lite"/>
    </source>
</evidence>
<dbReference type="GO" id="GO:0005657">
    <property type="term" value="C:replication fork"/>
    <property type="evidence" value="ECO:0007669"/>
    <property type="project" value="TreeGrafter"/>
</dbReference>
<dbReference type="GO" id="GO:0003697">
    <property type="term" value="F:single-stranded DNA binding"/>
    <property type="evidence" value="ECO:0007669"/>
    <property type="project" value="TreeGrafter"/>
</dbReference>
<evidence type="ECO:0000313" key="3">
    <source>
        <dbReference type="EMBL" id="KAF0737026.1"/>
    </source>
</evidence>
<dbReference type="AlphaFoldDB" id="A0A6G0XAE6"/>
<dbReference type="Proteomes" id="UP000481153">
    <property type="component" value="Unassembled WGS sequence"/>
</dbReference>
<dbReference type="PANTHER" id="PTHR46456:SF1">
    <property type="entry name" value="DNA REPAIR PROTEIN RAD51 HOMOLOG 2"/>
    <property type="match status" value="1"/>
</dbReference>
<dbReference type="GO" id="GO:0000400">
    <property type="term" value="F:four-way junction DNA binding"/>
    <property type="evidence" value="ECO:0007669"/>
    <property type="project" value="TreeGrafter"/>
</dbReference>
<feature type="region of interest" description="Disordered" evidence="1">
    <location>
        <begin position="349"/>
        <end position="419"/>
    </location>
</feature>
<dbReference type="Gene3D" id="3.40.50.300">
    <property type="entry name" value="P-loop containing nucleotide triphosphate hydrolases"/>
    <property type="match status" value="1"/>
</dbReference>
<reference evidence="3 4" key="1">
    <citation type="submission" date="2019-07" db="EMBL/GenBank/DDBJ databases">
        <title>Genomics analysis of Aphanomyces spp. identifies a new class of oomycete effector associated with host adaptation.</title>
        <authorList>
            <person name="Gaulin E."/>
        </authorList>
    </citation>
    <scope>NUCLEOTIDE SEQUENCE [LARGE SCALE GENOMIC DNA]</scope>
    <source>
        <strain evidence="3 4">ATCC 201684</strain>
    </source>
</reference>
<keyword evidence="4" id="KW-1185">Reference proteome</keyword>
<dbReference type="SUPFAM" id="SSF52540">
    <property type="entry name" value="P-loop containing nucleoside triphosphate hydrolases"/>
    <property type="match status" value="1"/>
</dbReference>
<evidence type="ECO:0000259" key="2">
    <source>
        <dbReference type="PROSITE" id="PS50162"/>
    </source>
</evidence>
<dbReference type="InterPro" id="IPR020588">
    <property type="entry name" value="RecA_ATP-bd"/>
</dbReference>
<feature type="compositionally biased region" description="Basic and acidic residues" evidence="1">
    <location>
        <begin position="349"/>
        <end position="381"/>
    </location>
</feature>